<dbReference type="PANTHER" id="PTHR34698:SF2">
    <property type="entry name" value="5-OXOPROLINASE SUBUNIT B"/>
    <property type="match status" value="1"/>
</dbReference>
<accession>A0A419SZR9</accession>
<sequence length="229" mass="25529">MRLKAVGDRAVLAELGDSISESINRKVMELNEKVRSTSREGILETVPAFASLLVYYDPLVIDFDEVSQFLINICKTSGESKKETGTLVRIPVCYGGIHGKDLSFVAEHSGLKEEEVIEIHSGRDYRIYMLGFLPGFPYLGGMDERIITPRLSLPRTKIPAGSVGIGGEQTGIYPMESPGGWQLIGRTPLRLFDPQMGEKGRYQAGDSIRFVPISQKEFDEISQTPEMRW</sequence>
<keyword evidence="1" id="KW-0547">Nucleotide-binding</keyword>
<evidence type="ECO:0000313" key="5">
    <source>
        <dbReference type="EMBL" id="RKD30784.1"/>
    </source>
</evidence>
<dbReference type="OrthoDB" id="9778567at2"/>
<dbReference type="GO" id="GO:0005524">
    <property type="term" value="F:ATP binding"/>
    <property type="evidence" value="ECO:0007669"/>
    <property type="project" value="UniProtKB-KW"/>
</dbReference>
<evidence type="ECO:0000259" key="4">
    <source>
        <dbReference type="SMART" id="SM00796"/>
    </source>
</evidence>
<keyword evidence="6" id="KW-1185">Reference proteome</keyword>
<dbReference type="InterPro" id="IPR003833">
    <property type="entry name" value="CT_C_D"/>
</dbReference>
<feature type="domain" description="Carboxyltransferase" evidence="4">
    <location>
        <begin position="1"/>
        <end position="202"/>
    </location>
</feature>
<dbReference type="SUPFAM" id="SSF50891">
    <property type="entry name" value="Cyclophilin-like"/>
    <property type="match status" value="1"/>
</dbReference>
<dbReference type="SUPFAM" id="SSF160467">
    <property type="entry name" value="PH0987 N-terminal domain-like"/>
    <property type="match status" value="1"/>
</dbReference>
<organism evidence="5 6">
    <name type="scientific">Lacrimispora algidixylanolytica</name>
    <dbReference type="NCBI Taxonomy" id="94868"/>
    <lineage>
        <taxon>Bacteria</taxon>
        <taxon>Bacillati</taxon>
        <taxon>Bacillota</taxon>
        <taxon>Clostridia</taxon>
        <taxon>Lachnospirales</taxon>
        <taxon>Lachnospiraceae</taxon>
        <taxon>Lacrimispora</taxon>
    </lineage>
</organism>
<dbReference type="InterPro" id="IPR010016">
    <property type="entry name" value="PxpB"/>
</dbReference>
<evidence type="ECO:0000256" key="1">
    <source>
        <dbReference type="ARBA" id="ARBA00022741"/>
    </source>
</evidence>
<dbReference type="NCBIfam" id="TIGR00370">
    <property type="entry name" value="5-oxoprolinase subunit PxpB"/>
    <property type="match status" value="1"/>
</dbReference>
<dbReference type="AlphaFoldDB" id="A0A419SZR9"/>
<comment type="caution">
    <text evidence="5">The sequence shown here is derived from an EMBL/GenBank/DDBJ whole genome shotgun (WGS) entry which is preliminary data.</text>
</comment>
<name>A0A419SZR9_9FIRM</name>
<dbReference type="RefSeq" id="WP_120197575.1">
    <property type="nucleotide sequence ID" value="NZ_MCIA01000030.1"/>
</dbReference>
<evidence type="ECO:0000256" key="3">
    <source>
        <dbReference type="ARBA" id="ARBA00022840"/>
    </source>
</evidence>
<dbReference type="Gene3D" id="2.40.100.10">
    <property type="entry name" value="Cyclophilin-like"/>
    <property type="match status" value="1"/>
</dbReference>
<dbReference type="Gene3D" id="3.30.1360.40">
    <property type="match status" value="1"/>
</dbReference>
<dbReference type="SMART" id="SM00796">
    <property type="entry name" value="AHS1"/>
    <property type="match status" value="1"/>
</dbReference>
<keyword evidence="3" id="KW-0067">ATP-binding</keyword>
<evidence type="ECO:0000313" key="6">
    <source>
        <dbReference type="Proteomes" id="UP000284277"/>
    </source>
</evidence>
<dbReference type="GO" id="GO:0016787">
    <property type="term" value="F:hydrolase activity"/>
    <property type="evidence" value="ECO:0007669"/>
    <property type="project" value="UniProtKB-KW"/>
</dbReference>
<dbReference type="InterPro" id="IPR029000">
    <property type="entry name" value="Cyclophilin-like_dom_sf"/>
</dbReference>
<evidence type="ECO:0000256" key="2">
    <source>
        <dbReference type="ARBA" id="ARBA00022801"/>
    </source>
</evidence>
<reference evidence="5 6" key="1">
    <citation type="submission" date="2016-08" db="EMBL/GenBank/DDBJ databases">
        <title>A new outlook on sporulation: Clostridium algidixylanolyticum.</title>
        <authorList>
            <person name="Poppleton D.I."/>
            <person name="Gribaldo S."/>
        </authorList>
    </citation>
    <scope>NUCLEOTIDE SEQUENCE [LARGE SCALE GENOMIC DNA]</scope>
    <source>
        <strain evidence="5 6">SPL73</strain>
    </source>
</reference>
<dbReference type="PANTHER" id="PTHR34698">
    <property type="entry name" value="5-OXOPROLINASE SUBUNIT B"/>
    <property type="match status" value="1"/>
</dbReference>
<keyword evidence="2 5" id="KW-0378">Hydrolase</keyword>
<protein>
    <submittedName>
        <fullName evidence="5">Allophanate hydrolase</fullName>
    </submittedName>
</protein>
<dbReference type="EMBL" id="MCIA01000030">
    <property type="protein sequence ID" value="RKD30784.1"/>
    <property type="molecule type" value="Genomic_DNA"/>
</dbReference>
<dbReference type="Proteomes" id="UP000284277">
    <property type="component" value="Unassembled WGS sequence"/>
</dbReference>
<gene>
    <name evidence="5" type="ORF">BET01_05570</name>
</gene>
<dbReference type="Pfam" id="PF02682">
    <property type="entry name" value="CT_C_D"/>
    <property type="match status" value="1"/>
</dbReference>
<proteinExistence type="predicted"/>